<feature type="region of interest" description="Disordered" evidence="1">
    <location>
        <begin position="558"/>
        <end position="581"/>
    </location>
</feature>
<evidence type="ECO:0000313" key="2">
    <source>
        <dbReference type="EMBL" id="CEM44257.1"/>
    </source>
</evidence>
<feature type="region of interest" description="Disordered" evidence="1">
    <location>
        <begin position="242"/>
        <end position="278"/>
    </location>
</feature>
<proteinExistence type="predicted"/>
<feature type="compositionally biased region" description="Basic and acidic residues" evidence="1">
    <location>
        <begin position="771"/>
        <end position="793"/>
    </location>
</feature>
<reference evidence="2" key="1">
    <citation type="submission" date="2014-11" db="EMBL/GenBank/DDBJ databases">
        <authorList>
            <person name="Otto D Thomas"/>
            <person name="Naeem Raeece"/>
        </authorList>
    </citation>
    <scope>NUCLEOTIDE SEQUENCE</scope>
</reference>
<name>A0A0G4HJJ6_9ALVE</name>
<feature type="region of interest" description="Disordered" evidence="1">
    <location>
        <begin position="752"/>
        <end position="793"/>
    </location>
</feature>
<accession>A0A0G4HJJ6</accession>
<sequence>MKVTISARFSGQTVPVACECRHSFVRALLATCVQMRRDEWTKWKFLALSFEVLPPKLQLRVTSPSGRTMDLILSRPTPASPFITQGIGEHMEDFCLQQGQLPVASAGESAISPGVADAVSWSSSSAADSCTSRSKLPPPVLLEDPAWGAWLEIQHNEVGGGRPEDPEDEDEWERLVWGTAEETVHLPGGALAASNPLLRASSDAEMGDPFSRLVVGGGGNPAADSAGAVACLSSTAASEVQGHAGSASRSSQPFGGKGSQKRTSDGKAKSLKKPAKWLDKSRSPLGGFQWHFFHLRFVAEGNPSDNQYQARKATLLSLFPPSPIADETRQKAGKGAARVLGAILKENLLADKDNGLIEEPLPPPNWLQLLSFNKGAFWVDRAPSPPSASSSEQPAAARQRDRAIWEGVQTFRKLVEASTTMETRPADLPGMTSDTPPWAGEWIQSSGPMKGLPTKALEGRISAASRVLCKNSLSHPFHFRLVKKQTLCARVNGGSPDPAFTACHEILNRFAHPAAPVEGYQRCRILVKLQISTYTRPGDLGLQPEAIRDRLERLSERSHQIEPISLSPPPPDDSSSAPPQTSLFLRSTKHVVENLQLREQIRLPCSCHIFLLDGTRFGVALGKCAAESGGNTTPTAIPLEGLFRDGEALAATSVWPLDKGGGEGWSFFATGELRKTIQVGSKDEGVKRKRVMEEEAGGDEHKETPSEQKMEEMVFGDLEEAAREAIESAQSLRGLNPIGVILACSSSRSAARDMFPSDRLSSNSLSHSVHRLGDEDGRPSGSGVRREKSPPLP</sequence>
<feature type="region of interest" description="Disordered" evidence="1">
    <location>
        <begin position="684"/>
        <end position="710"/>
    </location>
</feature>
<gene>
    <name evidence="2" type="ORF">Cvel_28188</name>
</gene>
<organism evidence="2">
    <name type="scientific">Chromera velia CCMP2878</name>
    <dbReference type="NCBI Taxonomy" id="1169474"/>
    <lineage>
        <taxon>Eukaryota</taxon>
        <taxon>Sar</taxon>
        <taxon>Alveolata</taxon>
        <taxon>Colpodellida</taxon>
        <taxon>Chromeraceae</taxon>
        <taxon>Chromera</taxon>
    </lineage>
</organism>
<feature type="compositionally biased region" description="Low complexity" evidence="1">
    <location>
        <begin position="757"/>
        <end position="767"/>
    </location>
</feature>
<feature type="compositionally biased region" description="Basic and acidic residues" evidence="1">
    <location>
        <begin position="698"/>
        <end position="710"/>
    </location>
</feature>
<evidence type="ECO:0000256" key="1">
    <source>
        <dbReference type="SAM" id="MobiDB-lite"/>
    </source>
</evidence>
<dbReference type="VEuPathDB" id="CryptoDB:Cvel_28188"/>
<dbReference type="EMBL" id="CDMZ01002882">
    <property type="protein sequence ID" value="CEM44257.1"/>
    <property type="molecule type" value="Genomic_DNA"/>
</dbReference>
<protein>
    <submittedName>
        <fullName evidence="2">Uncharacterized protein</fullName>
    </submittedName>
</protein>
<dbReference type="AlphaFoldDB" id="A0A0G4HJJ6"/>